<feature type="binding site" evidence="9">
    <location>
        <begin position="107"/>
        <end position="115"/>
    </location>
    <ligand>
        <name>5-phospho-alpha-D-ribose 1-diphosphate</name>
        <dbReference type="ChEBI" id="CHEBI:58017"/>
    </ligand>
</feature>
<dbReference type="InterPro" id="IPR036320">
    <property type="entry name" value="Glycosyl_Trfase_fam3_N_dom_sf"/>
</dbReference>
<comment type="catalytic activity">
    <reaction evidence="7 9">
        <text>N-(5-phospho-beta-D-ribosyl)anthranilate + diphosphate = 5-phospho-alpha-D-ribose 1-diphosphate + anthranilate</text>
        <dbReference type="Rhea" id="RHEA:11768"/>
        <dbReference type="ChEBI" id="CHEBI:16567"/>
        <dbReference type="ChEBI" id="CHEBI:18277"/>
        <dbReference type="ChEBI" id="CHEBI:33019"/>
        <dbReference type="ChEBI" id="CHEBI:58017"/>
        <dbReference type="EC" id="2.4.2.18"/>
    </reaction>
</comment>
<dbReference type="InterPro" id="IPR035902">
    <property type="entry name" value="Nuc_phospho_transferase"/>
</dbReference>
<dbReference type="GO" id="GO:0005829">
    <property type="term" value="C:cytosol"/>
    <property type="evidence" value="ECO:0007669"/>
    <property type="project" value="TreeGrafter"/>
</dbReference>
<dbReference type="HAMAP" id="MF_00211">
    <property type="entry name" value="TrpD"/>
    <property type="match status" value="1"/>
</dbReference>
<dbReference type="RefSeq" id="WP_015709625.1">
    <property type="nucleotide sequence ID" value="NC_015578.1"/>
</dbReference>
<feature type="binding site" evidence="9">
    <location>
        <position position="225"/>
    </location>
    <ligand>
        <name>Mg(2+)</name>
        <dbReference type="ChEBI" id="CHEBI:18420"/>
        <label>1</label>
    </ligand>
</feature>
<dbReference type="Gene3D" id="3.40.1030.10">
    <property type="entry name" value="Nucleoside phosphorylase/phosphoribosyltransferase catalytic domain"/>
    <property type="match status" value="1"/>
</dbReference>
<gene>
    <name evidence="9 12" type="primary">trpD</name>
    <name evidence="12" type="ordered locus">TREPR_0384</name>
</gene>
<evidence type="ECO:0000313" key="12">
    <source>
        <dbReference type="EMBL" id="AEF85333.1"/>
    </source>
</evidence>
<comment type="cofactor">
    <cofactor evidence="9">
        <name>Mg(2+)</name>
        <dbReference type="ChEBI" id="CHEBI:18420"/>
    </cofactor>
    <text evidence="9">Binds 2 magnesium ions per monomer.</text>
</comment>
<dbReference type="PANTHER" id="PTHR43285">
    <property type="entry name" value="ANTHRANILATE PHOSPHORIBOSYLTRANSFERASE"/>
    <property type="match status" value="1"/>
</dbReference>
<evidence type="ECO:0000256" key="5">
    <source>
        <dbReference type="ARBA" id="ARBA00022822"/>
    </source>
</evidence>
<accession>F5YMB6</accession>
<comment type="subunit">
    <text evidence="9">Homodimer.</text>
</comment>
<dbReference type="OrthoDB" id="9806430at2"/>
<dbReference type="UniPathway" id="UPA00035">
    <property type="reaction ID" value="UER00041"/>
</dbReference>
<keyword evidence="13" id="KW-1185">Reference proteome</keyword>
<dbReference type="KEGG" id="tpi:TREPR_0384"/>
<dbReference type="Pfam" id="PF02885">
    <property type="entry name" value="Glycos_trans_3N"/>
    <property type="match status" value="1"/>
</dbReference>
<keyword evidence="3 9" id="KW-0328">Glycosyltransferase</keyword>
<sequence length="351" mass="37007">MIKEAIIKAANRENLNYEMAEVVMDEIMGGKASDIQMAAFLTAMAVKGETIDEITASAAGMRKHCIRILHDMDVLEIVGTGGDKSNSFNISTTSALVISAAGIPVAKHGNRAASSKSGAADVLEALGVDITVPPEQSLHLLKTIGLCFLFAQNYHLSMKYVAPVRKELGIRTIFNILGPLVNPAGANMELLGVYEEELTEPMARVLANLGVKSALVVYGQDGLDEISMSAPTSVCEVRNGEFKSYVIEPEQFGFKRCKKEDLVGGTPADNAIITRAILSGETGPKRDAVLLNSAAAIHIARPKVSIADAVSIANNIIDSGKALKQLDQFIALSAGSFPSPSGAGNAAKALV</sequence>
<reference evidence="12 13" key="2">
    <citation type="journal article" date="2011" name="ISME J.">
        <title>RNA-seq reveals cooperative metabolic interactions between two termite-gut spirochete species in co-culture.</title>
        <authorList>
            <person name="Rosenthal A.Z."/>
            <person name="Matson E.G."/>
            <person name="Eldar A."/>
            <person name="Leadbetter J.R."/>
        </authorList>
    </citation>
    <scope>NUCLEOTIDE SEQUENCE [LARGE SCALE GENOMIC DNA]</scope>
    <source>
        <strain evidence="13">ATCC BAA-887 / DSM 12427 / ZAS-2</strain>
    </source>
</reference>
<dbReference type="InterPro" id="IPR000312">
    <property type="entry name" value="Glycosyl_Trfase_fam3"/>
</dbReference>
<comment type="caution">
    <text evidence="9">Lacks conserved residue(s) required for the propagation of feature annotation.</text>
</comment>
<dbReference type="Gene3D" id="1.20.970.10">
    <property type="entry name" value="Transferase, Pyrimidine Nucleoside Phosphorylase, Chain C"/>
    <property type="match status" value="1"/>
</dbReference>
<keyword evidence="6 9" id="KW-0057">Aromatic amino acid biosynthesis</keyword>
<dbReference type="EMBL" id="CP001843">
    <property type="protein sequence ID" value="AEF85333.1"/>
    <property type="molecule type" value="Genomic_DNA"/>
</dbReference>
<dbReference type="HOGENOM" id="CLU_034315_2_1_12"/>
<evidence type="ECO:0000313" key="13">
    <source>
        <dbReference type="Proteomes" id="UP000009223"/>
    </source>
</evidence>
<dbReference type="FunFam" id="3.40.1030.10:FF:000002">
    <property type="entry name" value="Anthranilate phosphoribosyltransferase"/>
    <property type="match status" value="1"/>
</dbReference>
<keyword evidence="9" id="KW-0479">Metal-binding</keyword>
<feature type="binding site" evidence="9">
    <location>
        <begin position="89"/>
        <end position="92"/>
    </location>
    <ligand>
        <name>5-phospho-alpha-D-ribose 1-diphosphate</name>
        <dbReference type="ChEBI" id="CHEBI:58017"/>
    </ligand>
</feature>
<feature type="binding site" evidence="9">
    <location>
        <position position="225"/>
    </location>
    <ligand>
        <name>Mg(2+)</name>
        <dbReference type="ChEBI" id="CHEBI:18420"/>
        <label>2</label>
    </ligand>
</feature>
<evidence type="ECO:0000256" key="1">
    <source>
        <dbReference type="ARBA" id="ARBA00004907"/>
    </source>
</evidence>
<dbReference type="Pfam" id="PF00591">
    <property type="entry name" value="Glycos_transf_3"/>
    <property type="match status" value="1"/>
</dbReference>
<dbReference type="GO" id="GO:0000287">
    <property type="term" value="F:magnesium ion binding"/>
    <property type="evidence" value="ECO:0007669"/>
    <property type="project" value="UniProtKB-UniRule"/>
</dbReference>
<evidence type="ECO:0000256" key="3">
    <source>
        <dbReference type="ARBA" id="ARBA00022676"/>
    </source>
</evidence>
<feature type="binding site" evidence="9">
    <location>
        <position position="91"/>
    </location>
    <ligand>
        <name>Mg(2+)</name>
        <dbReference type="ChEBI" id="CHEBI:18420"/>
        <label>1</label>
    </ligand>
</feature>
<dbReference type="AlphaFoldDB" id="F5YMB6"/>
<name>F5YMB6_TREPZ</name>
<feature type="binding site" evidence="9">
    <location>
        <position position="79"/>
    </location>
    <ligand>
        <name>anthranilate</name>
        <dbReference type="ChEBI" id="CHEBI:16567"/>
        <label>1</label>
    </ligand>
</feature>
<dbReference type="eggNOG" id="COG0547">
    <property type="taxonomic scope" value="Bacteria"/>
</dbReference>
<evidence type="ECO:0000256" key="4">
    <source>
        <dbReference type="ARBA" id="ARBA00022679"/>
    </source>
</evidence>
<feature type="binding site" evidence="9">
    <location>
        <position position="110"/>
    </location>
    <ligand>
        <name>anthranilate</name>
        <dbReference type="ChEBI" id="CHEBI:16567"/>
        <label>1</label>
    </ligand>
</feature>
<comment type="function">
    <text evidence="9">Catalyzes the transfer of the phosphoribosyl group of 5-phosphorylribose-1-pyrophosphate (PRPP) to anthranilate to yield N-(5'-phosphoribosyl)-anthranilate (PRA).</text>
</comment>
<proteinExistence type="inferred from homology"/>
<evidence type="ECO:0000259" key="10">
    <source>
        <dbReference type="Pfam" id="PF00591"/>
    </source>
</evidence>
<evidence type="ECO:0000259" key="11">
    <source>
        <dbReference type="Pfam" id="PF02885"/>
    </source>
</evidence>
<keyword evidence="5 9" id="KW-0822">Tryptophan biosynthesis</keyword>
<keyword evidence="4 9" id="KW-0808">Transferase</keyword>
<reference evidence="13" key="1">
    <citation type="submission" date="2009-12" db="EMBL/GenBank/DDBJ databases">
        <title>Complete sequence of Treponema primitia strain ZAS-2.</title>
        <authorList>
            <person name="Tetu S.G."/>
            <person name="Matson E."/>
            <person name="Ren Q."/>
            <person name="Seshadri R."/>
            <person name="Elbourne L."/>
            <person name="Hassan K.A."/>
            <person name="Durkin A."/>
            <person name="Radune D."/>
            <person name="Mohamoud Y."/>
            <person name="Shay R."/>
            <person name="Jin S."/>
            <person name="Zhang X."/>
            <person name="Lucey K."/>
            <person name="Ballor N.R."/>
            <person name="Ottesen E."/>
            <person name="Rosenthal R."/>
            <person name="Allen A."/>
            <person name="Leadbetter J.R."/>
            <person name="Paulsen I.T."/>
        </authorList>
    </citation>
    <scope>NUCLEOTIDE SEQUENCE [LARGE SCALE GENOMIC DNA]</scope>
    <source>
        <strain evidence="13">ATCC BAA-887 / DSM 12427 / ZAS-2</strain>
    </source>
</reference>
<dbReference type="Proteomes" id="UP000009223">
    <property type="component" value="Chromosome"/>
</dbReference>
<feature type="domain" description="Glycosyl transferase family 3" evidence="10">
    <location>
        <begin position="73"/>
        <end position="323"/>
    </location>
</feature>
<dbReference type="NCBIfam" id="TIGR01245">
    <property type="entry name" value="trpD"/>
    <property type="match status" value="1"/>
</dbReference>
<dbReference type="EC" id="2.4.2.18" evidence="9"/>
<evidence type="ECO:0000256" key="7">
    <source>
        <dbReference type="ARBA" id="ARBA00052328"/>
    </source>
</evidence>
<comment type="similarity">
    <text evidence="9">Belongs to the anthranilate phosphoribosyltransferase family.</text>
</comment>
<feature type="domain" description="Glycosyl transferase family 3 N-terminal" evidence="11">
    <location>
        <begin position="3"/>
        <end position="65"/>
    </location>
</feature>
<dbReference type="PANTHER" id="PTHR43285:SF2">
    <property type="entry name" value="ANTHRANILATE PHOSPHORIBOSYLTRANSFERASE"/>
    <property type="match status" value="1"/>
</dbReference>
<comment type="similarity">
    <text evidence="8">In the C-terminal section; belongs to the anthranilate phosphoribosyltransferase family.</text>
</comment>
<feature type="binding site" evidence="9">
    <location>
        <position position="165"/>
    </location>
    <ligand>
        <name>anthranilate</name>
        <dbReference type="ChEBI" id="CHEBI:16567"/>
        <label>2</label>
    </ligand>
</feature>
<feature type="binding site" evidence="9">
    <location>
        <position position="224"/>
    </location>
    <ligand>
        <name>Mg(2+)</name>
        <dbReference type="ChEBI" id="CHEBI:18420"/>
        <label>2</label>
    </ligand>
</feature>
<feature type="binding site" evidence="9">
    <location>
        <position position="79"/>
    </location>
    <ligand>
        <name>5-phospho-alpha-D-ribose 1-diphosphate</name>
        <dbReference type="ChEBI" id="CHEBI:58017"/>
    </ligand>
</feature>
<evidence type="ECO:0000256" key="8">
    <source>
        <dbReference type="ARBA" id="ARBA00061188"/>
    </source>
</evidence>
<dbReference type="STRING" id="545694.TREPR_0384"/>
<dbReference type="InterPro" id="IPR005940">
    <property type="entry name" value="Anthranilate_Pribosyl_Tfrase"/>
</dbReference>
<feature type="binding site" evidence="9">
    <location>
        <position position="119"/>
    </location>
    <ligand>
        <name>5-phospho-alpha-D-ribose 1-diphosphate</name>
        <dbReference type="ChEBI" id="CHEBI:58017"/>
    </ligand>
</feature>
<keyword evidence="2 9" id="KW-0028">Amino-acid biosynthesis</keyword>
<feature type="binding site" evidence="9">
    <location>
        <begin position="82"/>
        <end position="83"/>
    </location>
    <ligand>
        <name>5-phospho-alpha-D-ribose 1-diphosphate</name>
        <dbReference type="ChEBI" id="CHEBI:58017"/>
    </ligand>
</feature>
<keyword evidence="9" id="KW-0460">Magnesium</keyword>
<evidence type="ECO:0000256" key="2">
    <source>
        <dbReference type="ARBA" id="ARBA00022605"/>
    </source>
</evidence>
<feature type="binding site" evidence="9">
    <location>
        <position position="87"/>
    </location>
    <ligand>
        <name>5-phospho-alpha-D-ribose 1-diphosphate</name>
        <dbReference type="ChEBI" id="CHEBI:58017"/>
    </ligand>
</feature>
<dbReference type="SUPFAM" id="SSF52418">
    <property type="entry name" value="Nucleoside phosphorylase/phosphoribosyltransferase catalytic domain"/>
    <property type="match status" value="1"/>
</dbReference>
<dbReference type="InterPro" id="IPR017459">
    <property type="entry name" value="Glycosyl_Trfase_fam3_N_dom"/>
</dbReference>
<evidence type="ECO:0000256" key="9">
    <source>
        <dbReference type="HAMAP-Rule" id="MF_00211"/>
    </source>
</evidence>
<dbReference type="SUPFAM" id="SSF47648">
    <property type="entry name" value="Nucleoside phosphorylase/phosphoribosyltransferase N-terminal domain"/>
    <property type="match status" value="1"/>
</dbReference>
<protein>
    <recommendedName>
        <fullName evidence="9">Anthranilate phosphoribosyltransferase</fullName>
        <ecNumber evidence="9">2.4.2.18</ecNumber>
    </recommendedName>
</protein>
<comment type="pathway">
    <text evidence="1 9">Amino-acid biosynthesis; L-tryptophan biosynthesis; L-tryptophan from chorismate: step 2/5.</text>
</comment>
<evidence type="ECO:0000256" key="6">
    <source>
        <dbReference type="ARBA" id="ARBA00023141"/>
    </source>
</evidence>
<organism evidence="12 13">
    <name type="scientific">Treponema primitia (strain ATCC BAA-887 / DSM 12427 / ZAS-2)</name>
    <dbReference type="NCBI Taxonomy" id="545694"/>
    <lineage>
        <taxon>Bacteria</taxon>
        <taxon>Pseudomonadati</taxon>
        <taxon>Spirochaetota</taxon>
        <taxon>Spirochaetia</taxon>
        <taxon>Spirochaetales</taxon>
        <taxon>Treponemataceae</taxon>
        <taxon>Treponema</taxon>
    </lineage>
</organism>
<dbReference type="GO" id="GO:0000162">
    <property type="term" value="P:L-tryptophan biosynthetic process"/>
    <property type="evidence" value="ECO:0007669"/>
    <property type="project" value="UniProtKB-UniRule"/>
</dbReference>
<dbReference type="GO" id="GO:0004048">
    <property type="term" value="F:anthranilate phosphoribosyltransferase activity"/>
    <property type="evidence" value="ECO:0007669"/>
    <property type="project" value="UniProtKB-UniRule"/>
</dbReference>